<dbReference type="SMART" id="SM00866">
    <property type="entry name" value="UTRA"/>
    <property type="match status" value="1"/>
</dbReference>
<proteinExistence type="predicted"/>
<dbReference type="PANTHER" id="PTHR44846:SF17">
    <property type="entry name" value="GNTR-FAMILY TRANSCRIPTIONAL REGULATOR"/>
    <property type="match status" value="1"/>
</dbReference>
<dbReference type="CDD" id="cd07377">
    <property type="entry name" value="WHTH_GntR"/>
    <property type="match status" value="1"/>
</dbReference>
<keyword evidence="1" id="KW-0805">Transcription regulation</keyword>
<evidence type="ECO:0000256" key="1">
    <source>
        <dbReference type="ARBA" id="ARBA00023015"/>
    </source>
</evidence>
<dbReference type="PRINTS" id="PR00035">
    <property type="entry name" value="HTHGNTR"/>
</dbReference>
<dbReference type="PANTHER" id="PTHR44846">
    <property type="entry name" value="MANNOSYL-D-GLYCERATE TRANSPORT/METABOLISM SYSTEM REPRESSOR MNGR-RELATED"/>
    <property type="match status" value="1"/>
</dbReference>
<dbReference type="InterPro" id="IPR028978">
    <property type="entry name" value="Chorismate_lyase_/UTRA_dom_sf"/>
</dbReference>
<name>A0AA44ZR08_PSEA5</name>
<dbReference type="RefSeq" id="WP_100879631.1">
    <property type="nucleotide sequence ID" value="NZ_PHUJ01000003.1"/>
</dbReference>
<keyword evidence="2" id="KW-0238">DNA-binding</keyword>
<dbReference type="GO" id="GO:0003700">
    <property type="term" value="F:DNA-binding transcription factor activity"/>
    <property type="evidence" value="ECO:0007669"/>
    <property type="project" value="InterPro"/>
</dbReference>
<dbReference type="PROSITE" id="PS50949">
    <property type="entry name" value="HTH_GNTR"/>
    <property type="match status" value="1"/>
</dbReference>
<keyword evidence="3" id="KW-0804">Transcription</keyword>
<dbReference type="Proteomes" id="UP000232453">
    <property type="component" value="Unassembled WGS sequence"/>
</dbReference>
<dbReference type="InterPro" id="IPR050679">
    <property type="entry name" value="Bact_HTH_transcr_reg"/>
</dbReference>
<evidence type="ECO:0000256" key="3">
    <source>
        <dbReference type="ARBA" id="ARBA00023163"/>
    </source>
</evidence>
<dbReference type="GO" id="GO:0045892">
    <property type="term" value="P:negative regulation of DNA-templated transcription"/>
    <property type="evidence" value="ECO:0007669"/>
    <property type="project" value="TreeGrafter"/>
</dbReference>
<dbReference type="InterPro" id="IPR036390">
    <property type="entry name" value="WH_DNA-bd_sf"/>
</dbReference>
<organism evidence="5 6">
    <name type="scientific">Pseudonocardia alni</name>
    <name type="common">Amycolata alni</name>
    <dbReference type="NCBI Taxonomy" id="33907"/>
    <lineage>
        <taxon>Bacteria</taxon>
        <taxon>Bacillati</taxon>
        <taxon>Actinomycetota</taxon>
        <taxon>Actinomycetes</taxon>
        <taxon>Pseudonocardiales</taxon>
        <taxon>Pseudonocardiaceae</taxon>
        <taxon>Pseudonocardia</taxon>
    </lineage>
</organism>
<evidence type="ECO:0000259" key="4">
    <source>
        <dbReference type="PROSITE" id="PS50949"/>
    </source>
</evidence>
<dbReference type="SUPFAM" id="SSF64288">
    <property type="entry name" value="Chorismate lyase-like"/>
    <property type="match status" value="1"/>
</dbReference>
<reference evidence="5 6" key="1">
    <citation type="submission" date="2017-11" db="EMBL/GenBank/DDBJ databases">
        <title>Sequencing the genomes of 1000 actinobacteria strains.</title>
        <authorList>
            <person name="Klenk H.-P."/>
        </authorList>
    </citation>
    <scope>NUCLEOTIDE SEQUENCE [LARGE SCALE GENOMIC DNA]</scope>
    <source>
        <strain evidence="5 6">DSM 44104</strain>
    </source>
</reference>
<dbReference type="EMBL" id="PHUJ01000003">
    <property type="protein sequence ID" value="PKB32452.1"/>
    <property type="molecule type" value="Genomic_DNA"/>
</dbReference>
<dbReference type="AlphaFoldDB" id="A0AA44ZR08"/>
<evidence type="ECO:0000256" key="2">
    <source>
        <dbReference type="ARBA" id="ARBA00023125"/>
    </source>
</evidence>
<evidence type="ECO:0000313" key="6">
    <source>
        <dbReference type="Proteomes" id="UP000232453"/>
    </source>
</evidence>
<dbReference type="InterPro" id="IPR036388">
    <property type="entry name" value="WH-like_DNA-bd_sf"/>
</dbReference>
<dbReference type="SMART" id="SM00345">
    <property type="entry name" value="HTH_GNTR"/>
    <property type="match status" value="1"/>
</dbReference>
<gene>
    <name evidence="5" type="ORF">ATL51_4181</name>
</gene>
<dbReference type="Pfam" id="PF07702">
    <property type="entry name" value="UTRA"/>
    <property type="match status" value="1"/>
</dbReference>
<feature type="domain" description="HTH gntR-type" evidence="4">
    <location>
        <begin position="12"/>
        <end position="80"/>
    </location>
</feature>
<dbReference type="InterPro" id="IPR000524">
    <property type="entry name" value="Tscrpt_reg_HTH_GntR"/>
</dbReference>
<evidence type="ECO:0000313" key="5">
    <source>
        <dbReference type="EMBL" id="PKB32452.1"/>
    </source>
</evidence>
<dbReference type="Gene3D" id="3.40.1410.10">
    <property type="entry name" value="Chorismate lyase-like"/>
    <property type="match status" value="1"/>
</dbReference>
<sequence>MTSSARAPRGANSDYRAIAHELREAITSGEYQPGDKLPSERALAEQHGAARNTAREAIAALRREGLVSAEHGRGVFVRSKPRWMRFGRRRYSAAMRSTNELGPFGAEAVAQGRTPHVDSRITRVEAVPAVAERLMIEPGTPVVQRENWYFADSEPLQIGVTYAAWSLVEGTPLGDSADLGPEGIYGQFAALGHVIAHVREEISARMPTREEAQLMTIPDGVPVIELWHTGIDADREPFEVTRFVMRADYSALDYDMPVEDR</sequence>
<dbReference type="Pfam" id="PF00392">
    <property type="entry name" value="GntR"/>
    <property type="match status" value="1"/>
</dbReference>
<dbReference type="InterPro" id="IPR011663">
    <property type="entry name" value="UTRA"/>
</dbReference>
<dbReference type="GO" id="GO:0003677">
    <property type="term" value="F:DNA binding"/>
    <property type="evidence" value="ECO:0007669"/>
    <property type="project" value="UniProtKB-KW"/>
</dbReference>
<accession>A0AA44ZR08</accession>
<dbReference type="SUPFAM" id="SSF46785">
    <property type="entry name" value="Winged helix' DNA-binding domain"/>
    <property type="match status" value="1"/>
</dbReference>
<comment type="caution">
    <text evidence="5">The sequence shown here is derived from an EMBL/GenBank/DDBJ whole genome shotgun (WGS) entry which is preliminary data.</text>
</comment>
<dbReference type="Gene3D" id="1.10.10.10">
    <property type="entry name" value="Winged helix-like DNA-binding domain superfamily/Winged helix DNA-binding domain"/>
    <property type="match status" value="1"/>
</dbReference>
<protein>
    <submittedName>
        <fullName evidence="5">GntR family transcriptional regulator</fullName>
    </submittedName>
</protein>